<dbReference type="RefSeq" id="WP_187539694.1">
    <property type="nucleotide sequence ID" value="NZ_BAABJT010000001.1"/>
</dbReference>
<proteinExistence type="predicted"/>
<dbReference type="EMBL" id="CP060718">
    <property type="protein sequence ID" value="QNN68305.1"/>
    <property type="molecule type" value="Genomic_DNA"/>
</dbReference>
<dbReference type="AlphaFoldDB" id="A0A7G9SKD0"/>
<reference evidence="3 4" key="1">
    <citation type="submission" date="2020-08" db="EMBL/GenBank/DDBJ databases">
        <title>Genome sequence of Sphingomonas lutea KCTC 23642T.</title>
        <authorList>
            <person name="Hyun D.-W."/>
            <person name="Bae J.-W."/>
        </authorList>
    </citation>
    <scope>NUCLEOTIDE SEQUENCE [LARGE SCALE GENOMIC DNA]</scope>
    <source>
        <strain evidence="3 4">KCTC 23642</strain>
    </source>
</reference>
<organism evidence="3 4">
    <name type="scientific">Sphingomonas lutea</name>
    <dbReference type="NCBI Taxonomy" id="1045317"/>
    <lineage>
        <taxon>Bacteria</taxon>
        <taxon>Pseudomonadati</taxon>
        <taxon>Pseudomonadota</taxon>
        <taxon>Alphaproteobacteria</taxon>
        <taxon>Sphingomonadales</taxon>
        <taxon>Sphingomonadaceae</taxon>
        <taxon>Sphingomonas</taxon>
    </lineage>
</organism>
<dbReference type="KEGG" id="slut:H9L13_05410"/>
<evidence type="ECO:0000256" key="2">
    <source>
        <dbReference type="SAM" id="SignalP"/>
    </source>
</evidence>
<evidence type="ECO:0000256" key="1">
    <source>
        <dbReference type="SAM" id="MobiDB-lite"/>
    </source>
</evidence>
<gene>
    <name evidence="3" type="ORF">H9L13_05410</name>
</gene>
<name>A0A7G9SKD0_9SPHN</name>
<keyword evidence="4" id="KW-1185">Reference proteome</keyword>
<keyword evidence="3" id="KW-0449">Lipoprotein</keyword>
<evidence type="ECO:0000313" key="4">
    <source>
        <dbReference type="Proteomes" id="UP000515971"/>
    </source>
</evidence>
<feature type="chain" id="PRO_5028939677" evidence="2">
    <location>
        <begin position="18"/>
        <end position="88"/>
    </location>
</feature>
<accession>A0A7G9SKD0</accession>
<keyword evidence="2" id="KW-0732">Signal</keyword>
<feature type="compositionally biased region" description="Acidic residues" evidence="1">
    <location>
        <begin position="78"/>
        <end position="88"/>
    </location>
</feature>
<dbReference type="Proteomes" id="UP000515971">
    <property type="component" value="Chromosome"/>
</dbReference>
<feature type="region of interest" description="Disordered" evidence="1">
    <location>
        <begin position="27"/>
        <end position="88"/>
    </location>
</feature>
<feature type="compositionally biased region" description="Low complexity" evidence="1">
    <location>
        <begin position="40"/>
        <end position="70"/>
    </location>
</feature>
<feature type="signal peptide" evidence="2">
    <location>
        <begin position="1"/>
        <end position="17"/>
    </location>
</feature>
<sequence>MKKFVFAFVGTAALALAACSGDNQDAVGNAEMNQPPAELNDLSSDAANDAAAAEAAALGTQQQQLEEQNAVDNTANPVDEDEQNVSGM</sequence>
<evidence type="ECO:0000313" key="3">
    <source>
        <dbReference type="EMBL" id="QNN68305.1"/>
    </source>
</evidence>
<dbReference type="PROSITE" id="PS51257">
    <property type="entry name" value="PROKAR_LIPOPROTEIN"/>
    <property type="match status" value="1"/>
</dbReference>
<protein>
    <submittedName>
        <fullName evidence="3">Membrane lipoprotein lipid attachment site-containing protein</fullName>
    </submittedName>
</protein>